<evidence type="ECO:0000256" key="2">
    <source>
        <dbReference type="RuleBase" id="RU003616"/>
    </source>
</evidence>
<comment type="similarity">
    <text evidence="1 2">Belongs to the small heat shock protein (HSP20) family.</text>
</comment>
<dbReference type="CDD" id="cd06464">
    <property type="entry name" value="ACD_sHsps-like"/>
    <property type="match status" value="1"/>
</dbReference>
<sequence>MPVVRWDPLRDFEEMNERLSRAYGRQMLGRPAEGGKEALTVPDWAPAVDIAETAEEFLIMAELPEIKKENVKVTVESGVLRIEGERRQEKEEKTKKFHRIERAYGSFVRTFIVPDNIDEAKVSAEFKEGVLNVHLPKTEKAKHKAIEVKVG</sequence>
<dbReference type="InterPro" id="IPR002068">
    <property type="entry name" value="A-crystallin/Hsp20_dom"/>
</dbReference>
<gene>
    <name evidence="4" type="ORF">E6K73_10505</name>
</gene>
<dbReference type="InterPro" id="IPR031107">
    <property type="entry name" value="Small_HSP"/>
</dbReference>
<dbReference type="Proteomes" id="UP000320184">
    <property type="component" value="Unassembled WGS sequence"/>
</dbReference>
<comment type="caution">
    <text evidence="4">The sequence shown here is derived from an EMBL/GenBank/DDBJ whole genome shotgun (WGS) entry which is preliminary data.</text>
</comment>
<dbReference type="AlphaFoldDB" id="A0A538SCS4"/>
<dbReference type="PROSITE" id="PS01031">
    <property type="entry name" value="SHSP"/>
    <property type="match status" value="1"/>
</dbReference>
<evidence type="ECO:0000259" key="3">
    <source>
        <dbReference type="PROSITE" id="PS01031"/>
    </source>
</evidence>
<name>A0A538SCS4_UNCEI</name>
<dbReference type="Pfam" id="PF00011">
    <property type="entry name" value="HSP20"/>
    <property type="match status" value="1"/>
</dbReference>
<organism evidence="4 5">
    <name type="scientific">Eiseniibacteriota bacterium</name>
    <dbReference type="NCBI Taxonomy" id="2212470"/>
    <lineage>
        <taxon>Bacteria</taxon>
        <taxon>Candidatus Eiseniibacteriota</taxon>
    </lineage>
</organism>
<protein>
    <submittedName>
        <fullName evidence="4">Hsp20/alpha crystallin family protein</fullName>
    </submittedName>
</protein>
<proteinExistence type="inferred from homology"/>
<dbReference type="InterPro" id="IPR008978">
    <property type="entry name" value="HSP20-like_chaperone"/>
</dbReference>
<evidence type="ECO:0000313" key="5">
    <source>
        <dbReference type="Proteomes" id="UP000320184"/>
    </source>
</evidence>
<reference evidence="4 5" key="1">
    <citation type="journal article" date="2019" name="Nat. Microbiol.">
        <title>Mediterranean grassland soil C-N compound turnover is dependent on rainfall and depth, and is mediated by genomically divergent microorganisms.</title>
        <authorList>
            <person name="Diamond S."/>
            <person name="Andeer P.F."/>
            <person name="Li Z."/>
            <person name="Crits-Christoph A."/>
            <person name="Burstein D."/>
            <person name="Anantharaman K."/>
            <person name="Lane K.R."/>
            <person name="Thomas B.C."/>
            <person name="Pan C."/>
            <person name="Northen T.R."/>
            <person name="Banfield J.F."/>
        </authorList>
    </citation>
    <scope>NUCLEOTIDE SEQUENCE [LARGE SCALE GENOMIC DNA]</scope>
    <source>
        <strain evidence="4">WS_3</strain>
    </source>
</reference>
<dbReference type="SUPFAM" id="SSF49764">
    <property type="entry name" value="HSP20-like chaperones"/>
    <property type="match status" value="1"/>
</dbReference>
<dbReference type="EMBL" id="VBOT01000127">
    <property type="protein sequence ID" value="TMQ49169.1"/>
    <property type="molecule type" value="Genomic_DNA"/>
</dbReference>
<evidence type="ECO:0000313" key="4">
    <source>
        <dbReference type="EMBL" id="TMQ49169.1"/>
    </source>
</evidence>
<dbReference type="Gene3D" id="2.60.40.790">
    <property type="match status" value="1"/>
</dbReference>
<dbReference type="PANTHER" id="PTHR11527">
    <property type="entry name" value="HEAT-SHOCK PROTEIN 20 FAMILY MEMBER"/>
    <property type="match status" value="1"/>
</dbReference>
<accession>A0A538SCS4</accession>
<evidence type="ECO:0000256" key="1">
    <source>
        <dbReference type="PROSITE-ProRule" id="PRU00285"/>
    </source>
</evidence>
<feature type="domain" description="SHSP" evidence="3">
    <location>
        <begin position="39"/>
        <end position="151"/>
    </location>
</feature>